<accession>U5NA44</accession>
<dbReference type="Proteomes" id="UP000017184">
    <property type="component" value="Chromosome"/>
</dbReference>
<dbReference type="KEGG" id="cbx:Cenrod_2346"/>
<keyword evidence="2" id="KW-1185">Reference proteome</keyword>
<gene>
    <name evidence="1" type="ORF">Cenrod_2346</name>
</gene>
<proteinExistence type="predicted"/>
<dbReference type="AlphaFoldDB" id="U5NA44"/>
<name>U5NA44_9BURK</name>
<dbReference type="EMBL" id="CP004885">
    <property type="protein sequence ID" value="AGX88406.1"/>
    <property type="molecule type" value="Genomic_DNA"/>
</dbReference>
<evidence type="ECO:0000313" key="2">
    <source>
        <dbReference type="Proteomes" id="UP000017184"/>
    </source>
</evidence>
<organism evidence="1 2">
    <name type="scientific">Candidatus Symbiobacter mobilis CR</name>
    <dbReference type="NCBI Taxonomy" id="946483"/>
    <lineage>
        <taxon>Bacteria</taxon>
        <taxon>Pseudomonadati</taxon>
        <taxon>Pseudomonadota</taxon>
        <taxon>Betaproteobacteria</taxon>
        <taxon>Burkholderiales</taxon>
        <taxon>Comamonadaceae</taxon>
    </lineage>
</organism>
<dbReference type="STRING" id="946483.Cenrod_2346"/>
<reference evidence="1 2" key="1">
    <citation type="journal article" date="2013" name="Genome Biol.">
        <title>Genomic analysis reveals key aspects of prokaryotic symbiosis in the phototrophic consortium "Chlorochromatium aggregatum".</title>
        <authorList>
            <person name="Liu Z."/>
            <person name="Muller J."/>
            <person name="Li T."/>
            <person name="Alvey R.M."/>
            <person name="Vogl K."/>
            <person name="Frigaard N.U."/>
            <person name="Rockwell N.C."/>
            <person name="Boyd E.S."/>
            <person name="Tomsho L.P."/>
            <person name="Schuster S.C."/>
            <person name="Henke P."/>
            <person name="Rohde M."/>
            <person name="Overmann J."/>
            <person name="Bryant D.A."/>
        </authorList>
    </citation>
    <scope>NUCLEOTIDE SEQUENCE [LARGE SCALE GENOMIC DNA]</scope>
    <source>
        <strain evidence="1">CR</strain>
    </source>
</reference>
<protein>
    <submittedName>
        <fullName evidence="1">Uncharacterized protein</fullName>
    </submittedName>
</protein>
<sequence length="73" mass="8043">MKGLWCKAQGYMVIKRKTSSSEPTCGTAHCGTARWVVWGLGGRNSWLPDETLPLELGTTTMPSDVLQKHTIHS</sequence>
<evidence type="ECO:0000313" key="1">
    <source>
        <dbReference type="EMBL" id="AGX88406.1"/>
    </source>
</evidence>
<dbReference type="HOGENOM" id="CLU_2697796_0_0_4"/>